<feature type="domain" description="DUF5018" evidence="1">
    <location>
        <begin position="2"/>
        <end position="336"/>
    </location>
</feature>
<accession>A0A0E9N2K4</accession>
<gene>
    <name evidence="2" type="ORF">FPE01S_03_01140</name>
</gene>
<evidence type="ECO:0000313" key="3">
    <source>
        <dbReference type="Proteomes" id="UP000033121"/>
    </source>
</evidence>
<sequence length="543" mass="56984">MFVSCQKADLVPDPGTEATLGSITAKFTSGPNTGQEATRYAIPVDAENTILIPIPWFFPESANDETDVYMSAMKLEAALANNASISPALGIVDLTKENTYTLTGADGSKRQITITGVRTKSKKSELTFFSIEDLGVTGLIDQNAKTVSLITVEDLSNVNVTVTVSPHASVVESLTGMNLNSPTSITVLAHDGISKTVYQVQKSAPPKIPYGFRSGSQNQAFNLKLEDLGYSNSAKPSLAASGNFVAISAGDGNAPKYYNRSTGNYVGMMTLGAAKGDGAITSDAKGNILLIDQAAVGGTVKIYKTSAMTAAPAPFITWTNTSGFPVGSRLSVNGDLNSKAVIIASCQGTSGAGSKSFVRWTVTGGVAGNAEVVDANGIPYWGEGINGGKMSSRSDDVNDGSFVSYYDGGNDNLYYLDKNGAKALTLGPQTSGNAWGINNNLTDAKTFNNAKYMVLYCPSHFPYWGINSELYVYDVSAMGNFSGNVNSTNALVFASGYGQLGANVAASGDVLIAPTADGYKMQVFTIDFSVGNFASYEFDCVDK</sequence>
<dbReference type="EMBL" id="BBWV01000003">
    <property type="protein sequence ID" value="GAO44074.1"/>
    <property type="molecule type" value="Genomic_DNA"/>
</dbReference>
<comment type="caution">
    <text evidence="2">The sequence shown here is derived from an EMBL/GenBank/DDBJ whole genome shotgun (WGS) entry which is preliminary data.</text>
</comment>
<dbReference type="AlphaFoldDB" id="A0A0E9N2K4"/>
<protein>
    <recommendedName>
        <fullName evidence="1">DUF5018 domain-containing protein</fullName>
    </recommendedName>
</protein>
<proteinExistence type="predicted"/>
<reference evidence="2 3" key="1">
    <citation type="submission" date="2015-04" db="EMBL/GenBank/DDBJ databases">
        <title>Whole genome shotgun sequence of Flavihumibacter petaseus NBRC 106054.</title>
        <authorList>
            <person name="Miyazawa S."/>
            <person name="Hosoyama A."/>
            <person name="Hashimoto M."/>
            <person name="Noguchi M."/>
            <person name="Tsuchikane K."/>
            <person name="Ohji S."/>
            <person name="Yamazoe A."/>
            <person name="Ichikawa N."/>
            <person name="Kimura A."/>
            <person name="Fujita N."/>
        </authorList>
    </citation>
    <scope>NUCLEOTIDE SEQUENCE [LARGE SCALE GENOMIC DNA]</scope>
    <source>
        <strain evidence="2 3">NBRC 106054</strain>
    </source>
</reference>
<name>A0A0E9N2K4_9BACT</name>
<organism evidence="2 3">
    <name type="scientific">Flavihumibacter petaseus NBRC 106054</name>
    <dbReference type="NCBI Taxonomy" id="1220578"/>
    <lineage>
        <taxon>Bacteria</taxon>
        <taxon>Pseudomonadati</taxon>
        <taxon>Bacteroidota</taxon>
        <taxon>Chitinophagia</taxon>
        <taxon>Chitinophagales</taxon>
        <taxon>Chitinophagaceae</taxon>
        <taxon>Flavihumibacter</taxon>
    </lineage>
</organism>
<dbReference type="Proteomes" id="UP000033121">
    <property type="component" value="Unassembled WGS sequence"/>
</dbReference>
<evidence type="ECO:0000259" key="1">
    <source>
        <dbReference type="Pfam" id="PF16410"/>
    </source>
</evidence>
<dbReference type="Gene3D" id="2.60.40.2340">
    <property type="match status" value="1"/>
</dbReference>
<evidence type="ECO:0000313" key="2">
    <source>
        <dbReference type="EMBL" id="GAO44074.1"/>
    </source>
</evidence>
<dbReference type="InterPro" id="IPR032186">
    <property type="entry name" value="DUF5018"/>
</dbReference>
<dbReference type="Pfam" id="PF16410">
    <property type="entry name" value="DUF5018"/>
    <property type="match status" value="1"/>
</dbReference>
<keyword evidence="3" id="KW-1185">Reference proteome</keyword>
<dbReference type="STRING" id="1220578.FPE01S_03_01140"/>